<evidence type="ECO:0000313" key="4">
    <source>
        <dbReference type="Proteomes" id="UP000823775"/>
    </source>
</evidence>
<accession>A0ABS8S2F4</accession>
<organism evidence="3 4">
    <name type="scientific">Datura stramonium</name>
    <name type="common">Jimsonweed</name>
    <name type="synonym">Common thornapple</name>
    <dbReference type="NCBI Taxonomy" id="4076"/>
    <lineage>
        <taxon>Eukaryota</taxon>
        <taxon>Viridiplantae</taxon>
        <taxon>Streptophyta</taxon>
        <taxon>Embryophyta</taxon>
        <taxon>Tracheophyta</taxon>
        <taxon>Spermatophyta</taxon>
        <taxon>Magnoliopsida</taxon>
        <taxon>eudicotyledons</taxon>
        <taxon>Gunneridae</taxon>
        <taxon>Pentapetalae</taxon>
        <taxon>asterids</taxon>
        <taxon>lamiids</taxon>
        <taxon>Solanales</taxon>
        <taxon>Solanaceae</taxon>
        <taxon>Solanoideae</taxon>
        <taxon>Datureae</taxon>
        <taxon>Datura</taxon>
    </lineage>
</organism>
<proteinExistence type="predicted"/>
<feature type="signal peptide" evidence="2">
    <location>
        <begin position="1"/>
        <end position="21"/>
    </location>
</feature>
<keyword evidence="2" id="KW-0732">Signal</keyword>
<evidence type="ECO:0000313" key="3">
    <source>
        <dbReference type="EMBL" id="MCD7452531.1"/>
    </source>
</evidence>
<name>A0ABS8S2F4_DATST</name>
<feature type="region of interest" description="Disordered" evidence="1">
    <location>
        <begin position="175"/>
        <end position="194"/>
    </location>
</feature>
<gene>
    <name evidence="3" type="ORF">HAX54_017286</name>
</gene>
<feature type="chain" id="PRO_5047331541" evidence="2">
    <location>
        <begin position="22"/>
        <end position="194"/>
    </location>
</feature>
<feature type="region of interest" description="Disordered" evidence="1">
    <location>
        <begin position="89"/>
        <end position="114"/>
    </location>
</feature>
<dbReference type="Proteomes" id="UP000823775">
    <property type="component" value="Unassembled WGS sequence"/>
</dbReference>
<keyword evidence="4" id="KW-1185">Reference proteome</keyword>
<evidence type="ECO:0000256" key="1">
    <source>
        <dbReference type="SAM" id="MobiDB-lite"/>
    </source>
</evidence>
<reference evidence="3 4" key="1">
    <citation type="journal article" date="2021" name="BMC Genomics">
        <title>Datura genome reveals duplications of psychoactive alkaloid biosynthetic genes and high mutation rate following tissue culture.</title>
        <authorList>
            <person name="Rajewski A."/>
            <person name="Carter-House D."/>
            <person name="Stajich J."/>
            <person name="Litt A."/>
        </authorList>
    </citation>
    <scope>NUCLEOTIDE SEQUENCE [LARGE SCALE GENOMIC DNA]</scope>
    <source>
        <strain evidence="3">AR-01</strain>
    </source>
</reference>
<dbReference type="EMBL" id="JACEIK010000214">
    <property type="protein sequence ID" value="MCD7452531.1"/>
    <property type="molecule type" value="Genomic_DNA"/>
</dbReference>
<protein>
    <submittedName>
        <fullName evidence="3">Uncharacterized protein</fullName>
    </submittedName>
</protein>
<comment type="caution">
    <text evidence="3">The sequence shown here is derived from an EMBL/GenBank/DDBJ whole genome shotgun (WGS) entry which is preliminary data.</text>
</comment>
<evidence type="ECO:0000256" key="2">
    <source>
        <dbReference type="SAM" id="SignalP"/>
    </source>
</evidence>
<feature type="non-terminal residue" evidence="3">
    <location>
        <position position="1"/>
    </location>
</feature>
<sequence>RKSIAATVPLWLRIILHGGLAAWNFESAHQELKHQIYHWNGPGRSSGAFPRQQKSVSCSKTKISDEEAEGMIFGTIYWGVIPLQSLEGKGAPGRDMKKRKTDSKDDSDGPGSDGADSSWAYWILSGGALSSALLWTPRDYRERLPHHPRPMLGDEVAPRVPKLFSRDILEYSFLNGGEDKEASDPGDNNDEASS</sequence>